<keyword evidence="1" id="KW-0472">Membrane</keyword>
<reference evidence="3 4" key="1">
    <citation type="submission" date="2019-09" db="EMBL/GenBank/DDBJ databases">
        <title>Isolation and identification of active actinomycetes.</title>
        <authorList>
            <person name="Yu Z."/>
            <person name="Han C."/>
            <person name="Yu B."/>
        </authorList>
    </citation>
    <scope>NUCLEOTIDE SEQUENCE [LARGE SCALE GENOMIC DNA]</scope>
    <source>
        <strain evidence="3 4">NEAU-H2</strain>
    </source>
</reference>
<sequence length="200" mass="19588">MNHAIRRIAVSGAAAAALLGGAAAVTAATAPTASATEIQARIDRAAGAPVAMPDGRTVHIRGLDAASYRVSSKHVSTVVLTAAKTAGTDPSGISNGLTADGGQGAAITNPNSPFTNQQTGYNQQVTTQAGGGTIAVGIVAILVLGIVVFFRVKNHGLKTGDAVLVGLLGIALSGTFIGAMGTQLTNSAVGSLGSMLSSLG</sequence>
<name>A0A7J5D5E2_9ACTN</name>
<dbReference type="PROSITE" id="PS51318">
    <property type="entry name" value="TAT"/>
    <property type="match status" value="1"/>
</dbReference>
<keyword evidence="4" id="KW-1185">Reference proteome</keyword>
<evidence type="ECO:0000256" key="2">
    <source>
        <dbReference type="SAM" id="SignalP"/>
    </source>
</evidence>
<dbReference type="AlphaFoldDB" id="A0A7J5D5E2"/>
<protein>
    <submittedName>
        <fullName evidence="3">Uncharacterized protein</fullName>
    </submittedName>
</protein>
<feature type="signal peptide" evidence="2">
    <location>
        <begin position="1"/>
        <end position="27"/>
    </location>
</feature>
<keyword evidence="2" id="KW-0732">Signal</keyword>
<dbReference type="RefSeq" id="WP_151473667.1">
    <property type="nucleotide sequence ID" value="NZ_WBKG01000042.1"/>
</dbReference>
<proteinExistence type="predicted"/>
<accession>A0A7J5D5E2</accession>
<dbReference type="Proteomes" id="UP000442990">
    <property type="component" value="Unassembled WGS sequence"/>
</dbReference>
<comment type="caution">
    <text evidence="3">The sequence shown here is derived from an EMBL/GenBank/DDBJ whole genome shotgun (WGS) entry which is preliminary data.</text>
</comment>
<feature type="transmembrane region" description="Helical" evidence="1">
    <location>
        <begin position="129"/>
        <end position="150"/>
    </location>
</feature>
<organism evidence="3 4">
    <name type="scientific">Streptomyces triticiradicis</name>
    <dbReference type="NCBI Taxonomy" id="2651189"/>
    <lineage>
        <taxon>Bacteria</taxon>
        <taxon>Bacillati</taxon>
        <taxon>Actinomycetota</taxon>
        <taxon>Actinomycetes</taxon>
        <taxon>Kitasatosporales</taxon>
        <taxon>Streptomycetaceae</taxon>
        <taxon>Streptomyces</taxon>
    </lineage>
</organism>
<dbReference type="EMBL" id="WBKG01000042">
    <property type="protein sequence ID" value="KAB1979470.1"/>
    <property type="molecule type" value="Genomic_DNA"/>
</dbReference>
<keyword evidence="1" id="KW-1133">Transmembrane helix</keyword>
<gene>
    <name evidence="3" type="ORF">F8144_36270</name>
</gene>
<evidence type="ECO:0000313" key="3">
    <source>
        <dbReference type="EMBL" id="KAB1979470.1"/>
    </source>
</evidence>
<dbReference type="InterPro" id="IPR006311">
    <property type="entry name" value="TAT_signal"/>
</dbReference>
<feature type="transmembrane region" description="Helical" evidence="1">
    <location>
        <begin position="162"/>
        <end position="181"/>
    </location>
</feature>
<keyword evidence="1" id="KW-0812">Transmembrane</keyword>
<evidence type="ECO:0000313" key="4">
    <source>
        <dbReference type="Proteomes" id="UP000442990"/>
    </source>
</evidence>
<evidence type="ECO:0000256" key="1">
    <source>
        <dbReference type="SAM" id="Phobius"/>
    </source>
</evidence>
<feature type="chain" id="PRO_5039233987" evidence="2">
    <location>
        <begin position="28"/>
        <end position="200"/>
    </location>
</feature>